<dbReference type="RefSeq" id="WP_323578316.1">
    <property type="nucleotide sequence ID" value="NZ_JAYGJQ010000002.1"/>
</dbReference>
<sequence>MKAYKKLNITGLILGLFLTVNTASAALLLEPHLGFNLGSSGDGESYNGSQLGMRVGYQQLGFMTGLDFTRSTYDQDFVVAGAKVANDMERNEWGVFVGYNFPIFIRAWAAYYFSNTTKSTTSNFELTGNTTELGVGFTALPFLSVNLMYRMINLDELKVASGTKSSTDVSNKEFVIGISLPLTL</sequence>
<comment type="caution">
    <text evidence="1">The sequence shown here is derived from an EMBL/GenBank/DDBJ whole genome shotgun (WGS) entry which is preliminary data.</text>
</comment>
<proteinExistence type="predicted"/>
<gene>
    <name evidence="1" type="ORF">SHI21_17670</name>
</gene>
<dbReference type="EMBL" id="JAYGJQ010000002">
    <property type="protein sequence ID" value="MEA9358066.1"/>
    <property type="molecule type" value="Genomic_DNA"/>
</dbReference>
<dbReference type="SUPFAM" id="SSF56935">
    <property type="entry name" value="Porins"/>
    <property type="match status" value="1"/>
</dbReference>
<evidence type="ECO:0000313" key="2">
    <source>
        <dbReference type="Proteomes" id="UP001302274"/>
    </source>
</evidence>
<organism evidence="1 2">
    <name type="scientific">Bacteriovorax antarcticus</name>
    <dbReference type="NCBI Taxonomy" id="3088717"/>
    <lineage>
        <taxon>Bacteria</taxon>
        <taxon>Pseudomonadati</taxon>
        <taxon>Bdellovibrionota</taxon>
        <taxon>Bacteriovoracia</taxon>
        <taxon>Bacteriovoracales</taxon>
        <taxon>Bacteriovoracaceae</taxon>
        <taxon>Bacteriovorax</taxon>
    </lineage>
</organism>
<reference evidence="1 2" key="1">
    <citation type="submission" date="2023-11" db="EMBL/GenBank/DDBJ databases">
        <title>A Novel Polar Bacteriovorax (B. antarcticus) Isolated from the Biocrust in Antarctica.</title>
        <authorList>
            <person name="Mun W."/>
            <person name="Choi S.Y."/>
            <person name="Mitchell R.J."/>
        </authorList>
    </citation>
    <scope>NUCLEOTIDE SEQUENCE [LARGE SCALE GENOMIC DNA]</scope>
    <source>
        <strain evidence="1 2">PP10</strain>
    </source>
</reference>
<evidence type="ECO:0008006" key="3">
    <source>
        <dbReference type="Google" id="ProtNLM"/>
    </source>
</evidence>
<protein>
    <recommendedName>
        <fullName evidence="3">Outer membrane protein beta-barrel domain-containing protein</fullName>
    </recommendedName>
</protein>
<dbReference type="Gene3D" id="2.40.160.10">
    <property type="entry name" value="Porin"/>
    <property type="match status" value="1"/>
</dbReference>
<dbReference type="InterPro" id="IPR023614">
    <property type="entry name" value="Porin_dom_sf"/>
</dbReference>
<dbReference type="Proteomes" id="UP001302274">
    <property type="component" value="Unassembled WGS sequence"/>
</dbReference>
<name>A0ABU5VYJ0_9BACT</name>
<accession>A0ABU5VYJ0</accession>
<evidence type="ECO:0000313" key="1">
    <source>
        <dbReference type="EMBL" id="MEA9358066.1"/>
    </source>
</evidence>
<keyword evidence="2" id="KW-1185">Reference proteome</keyword>